<dbReference type="PANTHER" id="PTHR14130">
    <property type="entry name" value="3BP-1 RELATED RHOGAP"/>
    <property type="match status" value="1"/>
</dbReference>
<dbReference type="GO" id="GO:0007165">
    <property type="term" value="P:signal transduction"/>
    <property type="evidence" value="ECO:0007669"/>
    <property type="project" value="InterPro"/>
</dbReference>
<dbReference type="FunCoup" id="A0A7F5R7P7">
    <property type="interactions" value="577"/>
</dbReference>
<evidence type="ECO:0000259" key="5">
    <source>
        <dbReference type="PROSITE" id="PS51021"/>
    </source>
</evidence>
<dbReference type="KEGG" id="apln:108740754"/>
<dbReference type="InterPro" id="IPR004148">
    <property type="entry name" value="BAR_dom"/>
</dbReference>
<dbReference type="InterPro" id="IPR008936">
    <property type="entry name" value="Rho_GTPase_activation_prot"/>
</dbReference>
<feature type="region of interest" description="Disordered" evidence="3">
    <location>
        <begin position="699"/>
        <end position="745"/>
    </location>
</feature>
<name>A0A7F5R7P7_AGRPL</name>
<feature type="compositionally biased region" description="Pro residues" evidence="3">
    <location>
        <begin position="912"/>
        <end position="921"/>
    </location>
</feature>
<feature type="compositionally biased region" description="Basic and acidic residues" evidence="3">
    <location>
        <begin position="706"/>
        <end position="715"/>
    </location>
</feature>
<dbReference type="Gene3D" id="1.10.555.10">
    <property type="entry name" value="Rho GTPase activation protein"/>
    <property type="match status" value="1"/>
</dbReference>
<dbReference type="PANTHER" id="PTHR14130:SF14">
    <property type="entry name" value="RHO GTPASE-ACTIVATING PROTEIN 92B"/>
    <property type="match status" value="1"/>
</dbReference>
<dbReference type="GO" id="GO:0005096">
    <property type="term" value="F:GTPase activator activity"/>
    <property type="evidence" value="ECO:0007669"/>
    <property type="project" value="UniProtKB-KW"/>
</dbReference>
<keyword evidence="6" id="KW-1185">Reference proteome</keyword>
<dbReference type="GO" id="GO:0005737">
    <property type="term" value="C:cytoplasm"/>
    <property type="evidence" value="ECO:0007669"/>
    <property type="project" value="InterPro"/>
</dbReference>
<evidence type="ECO:0000256" key="3">
    <source>
        <dbReference type="SAM" id="MobiDB-lite"/>
    </source>
</evidence>
<dbReference type="OrthoDB" id="19923at2759"/>
<feature type="region of interest" description="Disordered" evidence="3">
    <location>
        <begin position="827"/>
        <end position="943"/>
    </location>
</feature>
<gene>
    <name evidence="7" type="primary">LOC108740754</name>
</gene>
<feature type="compositionally biased region" description="Low complexity" evidence="3">
    <location>
        <begin position="732"/>
        <end position="744"/>
    </location>
</feature>
<feature type="region of interest" description="Disordered" evidence="3">
    <location>
        <begin position="635"/>
        <end position="664"/>
    </location>
</feature>
<dbReference type="Proteomes" id="UP000192223">
    <property type="component" value="Unplaced"/>
</dbReference>
<feature type="region of interest" description="Disordered" evidence="3">
    <location>
        <begin position="479"/>
        <end position="544"/>
    </location>
</feature>
<evidence type="ECO:0000313" key="7">
    <source>
        <dbReference type="RefSeq" id="XP_025831991.1"/>
    </source>
</evidence>
<feature type="compositionally biased region" description="Low complexity" evidence="3">
    <location>
        <begin position="927"/>
        <end position="943"/>
    </location>
</feature>
<dbReference type="InterPro" id="IPR047165">
    <property type="entry name" value="RHG17/44/SH3BP1-like"/>
</dbReference>
<evidence type="ECO:0000256" key="1">
    <source>
        <dbReference type="ARBA" id="ARBA00022468"/>
    </source>
</evidence>
<dbReference type="InterPro" id="IPR000198">
    <property type="entry name" value="RhoGAP_dom"/>
</dbReference>
<dbReference type="SUPFAM" id="SSF48350">
    <property type="entry name" value="GTPase activation domain, GAP"/>
    <property type="match status" value="1"/>
</dbReference>
<organism evidence="6 7">
    <name type="scientific">Agrilus planipennis</name>
    <name type="common">Emerald ash borer</name>
    <name type="synonym">Agrilus marcopoli</name>
    <dbReference type="NCBI Taxonomy" id="224129"/>
    <lineage>
        <taxon>Eukaryota</taxon>
        <taxon>Metazoa</taxon>
        <taxon>Ecdysozoa</taxon>
        <taxon>Arthropoda</taxon>
        <taxon>Hexapoda</taxon>
        <taxon>Insecta</taxon>
        <taxon>Pterygota</taxon>
        <taxon>Neoptera</taxon>
        <taxon>Endopterygota</taxon>
        <taxon>Coleoptera</taxon>
        <taxon>Polyphaga</taxon>
        <taxon>Elateriformia</taxon>
        <taxon>Buprestoidea</taxon>
        <taxon>Buprestidae</taxon>
        <taxon>Agrilinae</taxon>
        <taxon>Agrilus</taxon>
    </lineage>
</organism>
<dbReference type="InParanoid" id="A0A7F5R7P7"/>
<dbReference type="GO" id="GO:0032956">
    <property type="term" value="P:regulation of actin cytoskeleton organization"/>
    <property type="evidence" value="ECO:0007669"/>
    <property type="project" value="TreeGrafter"/>
</dbReference>
<dbReference type="GeneID" id="108740754"/>
<dbReference type="PROSITE" id="PS50238">
    <property type="entry name" value="RHOGAP"/>
    <property type="match status" value="1"/>
</dbReference>
<accession>A0A7F5R7P7</accession>
<sequence length="943" mass="105658">MKKQFFRVKQLADQTFLRADKSEVFNHEELQIADHRVEYLRGALAAISKRIPSPGSLQNSEGNIEKRMKKYSEFQLGQTFQEQGFRSTEYDCQLIQYILRECGQAEIDLAKEQAEHELKVEQLVSAPLQAVIDNDLPNIFKHKQNLKKYILDKDSASNRYHAASKNGPQREALKDDMEEADSKVEQHRDVLAAEMFNLLRKESELSQYILQLLKLQRAYHESALKNLEKVIPKLEQNIGDSPVKAVFGLNLEEHLRVTGRSIAYPLELCICALSEIGMLEEGLFRVVGGASRVKRLKLSIDSGCFSPPLLQEYQDVHVLASTLKLYLRELPEPLLTYSLYDEWMSSMRYPEDQRILVVQEILKKLPAANRINLTYLVQFLSKLSKNQENKMTSSNLAIVMAPNLLWHKNKEMDIHMSNCATMNMIVELFINKSDILFIDDMSPYLSFTRSDLLPEEPEFQRPVLNNVKLINHENPDVLATQQQQSHTPTNSHQLDSPKPQTRIRKNKLAPTPPSVPPGNYKSDSESVTGIPPSYPSGSTTLSRSHKVKSAIILDGNVPKTKTQPEDKNVLPRRQSLVIECDNNSFINAEKSKAFDDQQQQQQQKLDMSVVQIAKAKPVHQITAQTMNVEKMTITGNSLQQKPPSDSKGLTPGRPVAAPRTFNFDEGRPSNAFNCREYRTSSTDNLMTKSLNAIDIEAVDPVQVRNKPREEPERPNKPTVPVRPASLKAIPRSSFDSSNNSTLSDPAVQRTQCSVYSVAHKQQPSYVNIQLQGRNGEKHLPGHDNLIAEKERFLGHQPSNEKTQQFYPRSSGDIKSDEIIVPVESIRTRTSSLGNGSNKPEVPPKSAVIKSSEKLNSDVGNSEKVNGFTRVGGHARTQSDGNIVDSTGSGLPHATVISVLHTPPSPRSLNKPTEPPPPPPVQRPKNDATSTPTTTAAVSDSTNL</sequence>
<dbReference type="FunFam" id="1.10.555.10:FF:000001">
    <property type="entry name" value="Rho GTPase activating protein 44"/>
    <property type="match status" value="1"/>
</dbReference>
<protein>
    <submittedName>
        <fullName evidence="7">Rho GTPase-activating protein 17-like</fullName>
    </submittedName>
</protein>
<dbReference type="Pfam" id="PF00620">
    <property type="entry name" value="RhoGAP"/>
    <property type="match status" value="1"/>
</dbReference>
<feature type="domain" description="BAR" evidence="5">
    <location>
        <begin position="1"/>
        <end position="243"/>
    </location>
</feature>
<proteinExistence type="predicted"/>
<dbReference type="RefSeq" id="XP_025831991.1">
    <property type="nucleotide sequence ID" value="XM_025976206.1"/>
</dbReference>
<dbReference type="CDD" id="cd07595">
    <property type="entry name" value="BAR_RhoGAP_Rich-like"/>
    <property type="match status" value="1"/>
</dbReference>
<evidence type="ECO:0000313" key="6">
    <source>
        <dbReference type="Proteomes" id="UP000192223"/>
    </source>
</evidence>
<evidence type="ECO:0000256" key="2">
    <source>
        <dbReference type="ARBA" id="ARBA00022553"/>
    </source>
</evidence>
<feature type="domain" description="Rho-GAP" evidence="4">
    <location>
        <begin position="249"/>
        <end position="437"/>
    </location>
</feature>
<evidence type="ECO:0000259" key="4">
    <source>
        <dbReference type="PROSITE" id="PS50238"/>
    </source>
</evidence>
<dbReference type="Pfam" id="PF03114">
    <property type="entry name" value="BAR"/>
    <property type="match status" value="1"/>
</dbReference>
<feature type="compositionally biased region" description="Polar residues" evidence="3">
    <location>
        <begin position="827"/>
        <end position="837"/>
    </location>
</feature>
<feature type="compositionally biased region" description="Polar residues" evidence="3">
    <location>
        <begin position="875"/>
        <end position="888"/>
    </location>
</feature>
<dbReference type="AlphaFoldDB" id="A0A7F5R7P7"/>
<dbReference type="PROSITE" id="PS51021">
    <property type="entry name" value="BAR"/>
    <property type="match status" value="1"/>
</dbReference>
<keyword evidence="2" id="KW-0597">Phosphoprotein</keyword>
<dbReference type="SMART" id="SM00324">
    <property type="entry name" value="RhoGAP"/>
    <property type="match status" value="1"/>
</dbReference>
<dbReference type="GO" id="GO:0035020">
    <property type="term" value="P:regulation of Rac protein signal transduction"/>
    <property type="evidence" value="ECO:0007669"/>
    <property type="project" value="TreeGrafter"/>
</dbReference>
<feature type="compositionally biased region" description="Polar residues" evidence="3">
    <location>
        <begin position="479"/>
        <end position="494"/>
    </location>
</feature>
<dbReference type="SMART" id="SM00721">
    <property type="entry name" value="BAR"/>
    <property type="match status" value="1"/>
</dbReference>
<dbReference type="Gene3D" id="1.20.1270.60">
    <property type="entry name" value="Arfaptin homology (AH) domain/BAR domain"/>
    <property type="match status" value="1"/>
</dbReference>
<keyword evidence="1" id="KW-0343">GTPase activation</keyword>
<dbReference type="InterPro" id="IPR027267">
    <property type="entry name" value="AH/BAR_dom_sf"/>
</dbReference>
<dbReference type="SUPFAM" id="SSF103657">
    <property type="entry name" value="BAR/IMD domain-like"/>
    <property type="match status" value="1"/>
</dbReference>
<reference evidence="7" key="1">
    <citation type="submission" date="2025-08" db="UniProtKB">
        <authorList>
            <consortium name="RefSeq"/>
        </authorList>
    </citation>
    <scope>IDENTIFICATION</scope>
    <source>
        <tissue evidence="7">Entire body</tissue>
    </source>
</reference>